<dbReference type="GO" id="GO:0008199">
    <property type="term" value="F:ferric iron binding"/>
    <property type="evidence" value="ECO:0007669"/>
    <property type="project" value="InterPro"/>
</dbReference>
<accession>A0A4U0TVZ7</accession>
<dbReference type="AlphaFoldDB" id="A0A4U0TVZ7"/>
<evidence type="ECO:0000313" key="3">
    <source>
        <dbReference type="EMBL" id="TKA26530.1"/>
    </source>
</evidence>
<dbReference type="SUPFAM" id="SSF49482">
    <property type="entry name" value="Aromatic compound dioxygenase"/>
    <property type="match status" value="1"/>
</dbReference>
<evidence type="ECO:0000313" key="4">
    <source>
        <dbReference type="Proteomes" id="UP000308549"/>
    </source>
</evidence>
<sequence>MVAFSKFGIAAAALISSTVAHPGDTHDEKLHEAMRNHASAFKAKRALDACASNPETQALQARNIARRSQVAQELRQKRGIHAQSKKFRRDLATLEAFEVVNHNHTGIANYDPNTPESMIFGANTSCIVTPEVTDGPYYVTGEMIRKNVIEDEYCDGVELYLEAQYIDINTCRPVPNIYVDIWQANATGVYSGISESGNYAADGLNSTYLRGIQPTDDDGVAAFETIFPGHYDGRATHTHLLAHMNVTVYANDTIGTTNNITHIGQVFYVPELRAAVEEVYPYSTNDVAITSNDDDMWSVVQADTYYDPFAEFIYLGDDVSEGLLAWVQIGVNVSANYIDDDYYAVAANLYADGGHVSSNALGNMGGGGGGGNMTGGNMTGGNMTGGNMTGGNMTGGNMTGGNMTGSAMPSGAAAASA</sequence>
<keyword evidence="1" id="KW-0732">Signal</keyword>
<gene>
    <name evidence="3" type="ORF">B0A50_05368</name>
</gene>
<feature type="domain" description="Intradiol ring-cleavage dioxygenases" evidence="2">
    <location>
        <begin position="134"/>
        <end position="235"/>
    </location>
</feature>
<dbReference type="InterPro" id="IPR000627">
    <property type="entry name" value="Intradiol_dOase_C"/>
</dbReference>
<dbReference type="PANTHER" id="PTHR34315:SF2">
    <property type="entry name" value="ANCHORED DIOXYGENASE, PUTATIVE (AFU_ORTHOLOGUE AFUA_3G01800)-RELATED"/>
    <property type="match status" value="1"/>
</dbReference>
<reference evidence="3 4" key="1">
    <citation type="submission" date="2017-03" db="EMBL/GenBank/DDBJ databases">
        <title>Genomes of endolithic fungi from Antarctica.</title>
        <authorList>
            <person name="Coleine C."/>
            <person name="Masonjones S."/>
            <person name="Stajich J.E."/>
        </authorList>
    </citation>
    <scope>NUCLEOTIDE SEQUENCE [LARGE SCALE GENOMIC DNA]</scope>
    <source>
        <strain evidence="3 4">CCFEE 6315</strain>
    </source>
</reference>
<evidence type="ECO:0000259" key="2">
    <source>
        <dbReference type="Pfam" id="PF00775"/>
    </source>
</evidence>
<protein>
    <recommendedName>
        <fullName evidence="2">Intradiol ring-cleavage dioxygenases domain-containing protein</fullName>
    </recommendedName>
</protein>
<dbReference type="PANTHER" id="PTHR34315">
    <property type="match status" value="1"/>
</dbReference>
<dbReference type="Proteomes" id="UP000308549">
    <property type="component" value="Unassembled WGS sequence"/>
</dbReference>
<feature type="signal peptide" evidence="1">
    <location>
        <begin position="1"/>
        <end position="20"/>
    </location>
</feature>
<dbReference type="CDD" id="cd03457">
    <property type="entry name" value="intradiol_dioxygenase_like"/>
    <property type="match status" value="1"/>
</dbReference>
<proteinExistence type="predicted"/>
<dbReference type="OrthoDB" id="121380at2759"/>
<comment type="caution">
    <text evidence="3">The sequence shown here is derived from an EMBL/GenBank/DDBJ whole genome shotgun (WGS) entry which is preliminary data.</text>
</comment>
<name>A0A4U0TVZ7_9PEZI</name>
<feature type="chain" id="PRO_5020318657" description="Intradiol ring-cleavage dioxygenases domain-containing protein" evidence="1">
    <location>
        <begin position="21"/>
        <end position="417"/>
    </location>
</feature>
<evidence type="ECO:0000256" key="1">
    <source>
        <dbReference type="SAM" id="SignalP"/>
    </source>
</evidence>
<dbReference type="Gene3D" id="2.60.130.10">
    <property type="entry name" value="Aromatic compound dioxygenase"/>
    <property type="match status" value="1"/>
</dbReference>
<dbReference type="EMBL" id="NAJL01000028">
    <property type="protein sequence ID" value="TKA26530.1"/>
    <property type="molecule type" value="Genomic_DNA"/>
</dbReference>
<dbReference type="Pfam" id="PF00775">
    <property type="entry name" value="Dioxygenase_C"/>
    <property type="match status" value="1"/>
</dbReference>
<dbReference type="InterPro" id="IPR015889">
    <property type="entry name" value="Intradiol_dOase_core"/>
</dbReference>
<dbReference type="GO" id="GO:0016702">
    <property type="term" value="F:oxidoreductase activity, acting on single donors with incorporation of molecular oxygen, incorporation of two atoms of oxygen"/>
    <property type="evidence" value="ECO:0007669"/>
    <property type="project" value="InterPro"/>
</dbReference>
<organism evidence="3 4">
    <name type="scientific">Salinomyces thailandicus</name>
    <dbReference type="NCBI Taxonomy" id="706561"/>
    <lineage>
        <taxon>Eukaryota</taxon>
        <taxon>Fungi</taxon>
        <taxon>Dikarya</taxon>
        <taxon>Ascomycota</taxon>
        <taxon>Pezizomycotina</taxon>
        <taxon>Dothideomycetes</taxon>
        <taxon>Dothideomycetidae</taxon>
        <taxon>Mycosphaerellales</taxon>
        <taxon>Teratosphaeriaceae</taxon>
        <taxon>Salinomyces</taxon>
    </lineage>
</organism>
<keyword evidence="4" id="KW-1185">Reference proteome</keyword>